<feature type="domain" description="BZIP" evidence="4">
    <location>
        <begin position="64"/>
        <end position="79"/>
    </location>
</feature>
<sequence>MATPAPSLAPAPCPAPLAPALAAKPTISPSPGPGTPGSVTSKEWVIPPRPKPGRKPATDTPPTKRKAQNRAAQRAFRERRAARVNELEDQIKKIEDDHEIHVATFKDQISNLSLEVEQCRSEMAWWRDRCHALEKEVSVERSAKESLVREFRSSLSDKNPSRADKAPLTRISARASSATARVAVENSIQEEQEEVPLGCSNCSSGHCQCIEDAFGMPGIESASSQSKRLESSSHARPEPEIKPEPEEMEIDFTTRFAAPHHIQDDSVTTVSSPAVDPCGFCTDGTPCICAEMAAQEEERRRRSSFENNRLAPIQNLSQFTPPPSDGDVRSEVTLPPIGQATNPCANGPGTCAQCLADPRRTLFCKTLAASRSASAASSGCCGGKGADGGCCMSRNSNPQHSGSTQQTSSSRRSDTPSLTLSCADAFTTLSRHPNFSRASDDISSWLPKLHTLPDPNSSPREVVQPGSRAALEVEAASVMGVLRYFDRRFADK</sequence>
<dbReference type="FunFam" id="1.20.5.170:FF:000102">
    <property type="entry name" value="bZIP transcription factor hapX"/>
    <property type="match status" value="1"/>
</dbReference>
<dbReference type="InterPro" id="IPR050936">
    <property type="entry name" value="AP-1-like"/>
</dbReference>
<feature type="compositionally biased region" description="Low complexity" evidence="3">
    <location>
        <begin position="18"/>
        <end position="27"/>
    </location>
</feature>
<feature type="region of interest" description="Disordered" evidence="3">
    <location>
        <begin position="220"/>
        <end position="245"/>
    </location>
</feature>
<feature type="compositionally biased region" description="Basic and acidic residues" evidence="3">
    <location>
        <begin position="227"/>
        <end position="245"/>
    </location>
</feature>
<dbReference type="STRING" id="1448318.A0A319ES50"/>
<dbReference type="Proteomes" id="UP000248423">
    <property type="component" value="Unassembled WGS sequence"/>
</dbReference>
<feature type="region of interest" description="Disordered" evidence="3">
    <location>
        <begin position="397"/>
        <end position="417"/>
    </location>
</feature>
<comment type="subcellular location">
    <subcellularLocation>
        <location evidence="1">Nucleus</location>
    </subcellularLocation>
</comment>
<evidence type="ECO:0000256" key="2">
    <source>
        <dbReference type="ARBA" id="ARBA00023242"/>
    </source>
</evidence>
<dbReference type="InterPro" id="IPR046347">
    <property type="entry name" value="bZIP_sf"/>
</dbReference>
<dbReference type="PANTHER" id="PTHR40621">
    <property type="entry name" value="TRANSCRIPTION FACTOR KAPC-RELATED"/>
    <property type="match status" value="1"/>
</dbReference>
<dbReference type="OrthoDB" id="5374328at2759"/>
<dbReference type="PROSITE" id="PS00036">
    <property type="entry name" value="BZIP_BASIC"/>
    <property type="match status" value="1"/>
</dbReference>
<dbReference type="EMBL" id="KZ826316">
    <property type="protein sequence ID" value="PYI12181.1"/>
    <property type="molecule type" value="Genomic_DNA"/>
</dbReference>
<dbReference type="GO" id="GO:0000976">
    <property type="term" value="F:transcription cis-regulatory region binding"/>
    <property type="evidence" value="ECO:0007669"/>
    <property type="project" value="InterPro"/>
</dbReference>
<dbReference type="PANTHER" id="PTHR40621:SF7">
    <property type="entry name" value="BZIP DOMAIN-CONTAINING PROTEIN"/>
    <property type="match status" value="1"/>
</dbReference>
<protein>
    <recommendedName>
        <fullName evidence="4">BZIP domain-containing protein</fullName>
    </recommendedName>
</protein>
<dbReference type="VEuPathDB" id="FungiDB:BO78DRAFT_392859"/>
<evidence type="ECO:0000259" key="4">
    <source>
        <dbReference type="PROSITE" id="PS00036"/>
    </source>
</evidence>
<dbReference type="GO" id="GO:0001228">
    <property type="term" value="F:DNA-binding transcription activator activity, RNA polymerase II-specific"/>
    <property type="evidence" value="ECO:0007669"/>
    <property type="project" value="TreeGrafter"/>
</dbReference>
<dbReference type="InterPro" id="IPR004827">
    <property type="entry name" value="bZIP"/>
</dbReference>
<keyword evidence="6" id="KW-1185">Reference proteome</keyword>
<dbReference type="SMART" id="SM00338">
    <property type="entry name" value="BRLZ"/>
    <property type="match status" value="1"/>
</dbReference>
<proteinExistence type="predicted"/>
<dbReference type="SUPFAM" id="SSF57959">
    <property type="entry name" value="Leucine zipper domain"/>
    <property type="match status" value="1"/>
</dbReference>
<dbReference type="Pfam" id="PF10297">
    <property type="entry name" value="Hap4_Hap_bind"/>
    <property type="match status" value="1"/>
</dbReference>
<feature type="compositionally biased region" description="Low complexity" evidence="3">
    <location>
        <begin position="401"/>
        <end position="417"/>
    </location>
</feature>
<dbReference type="InterPro" id="IPR018287">
    <property type="entry name" value="Hap4_TF_heteromerisation"/>
</dbReference>
<dbReference type="AlphaFoldDB" id="A0A319ES50"/>
<dbReference type="GO" id="GO:0090575">
    <property type="term" value="C:RNA polymerase II transcription regulator complex"/>
    <property type="evidence" value="ECO:0007669"/>
    <property type="project" value="TreeGrafter"/>
</dbReference>
<feature type="compositionally biased region" description="Pro residues" evidence="3">
    <location>
        <begin position="7"/>
        <end position="17"/>
    </location>
</feature>
<accession>A0A319ES50</accession>
<reference evidence="5 6" key="1">
    <citation type="submission" date="2018-02" db="EMBL/GenBank/DDBJ databases">
        <title>The genomes of Aspergillus section Nigri reveals drivers in fungal speciation.</title>
        <authorList>
            <consortium name="DOE Joint Genome Institute"/>
            <person name="Vesth T.C."/>
            <person name="Nybo J."/>
            <person name="Theobald S."/>
            <person name="Brandl J."/>
            <person name="Frisvad J.C."/>
            <person name="Nielsen K.F."/>
            <person name="Lyhne E.K."/>
            <person name="Kogle M.E."/>
            <person name="Kuo A."/>
            <person name="Riley R."/>
            <person name="Clum A."/>
            <person name="Nolan M."/>
            <person name="Lipzen A."/>
            <person name="Salamov A."/>
            <person name="Henrissat B."/>
            <person name="Wiebenga A."/>
            <person name="De vries R.P."/>
            <person name="Grigoriev I.V."/>
            <person name="Mortensen U.H."/>
            <person name="Andersen M.R."/>
            <person name="Baker S.E."/>
        </authorList>
    </citation>
    <scope>NUCLEOTIDE SEQUENCE [LARGE SCALE GENOMIC DNA]</scope>
    <source>
        <strain evidence="5 6">CBS 121057</strain>
    </source>
</reference>
<evidence type="ECO:0000313" key="6">
    <source>
        <dbReference type="Proteomes" id="UP000248423"/>
    </source>
</evidence>
<evidence type="ECO:0000256" key="3">
    <source>
        <dbReference type="SAM" id="MobiDB-lite"/>
    </source>
</evidence>
<keyword evidence="2" id="KW-0539">Nucleus</keyword>
<name>A0A319ES50_ASPSB</name>
<feature type="region of interest" description="Disordered" evidence="3">
    <location>
        <begin position="1"/>
        <end position="80"/>
    </location>
</feature>
<dbReference type="Gene3D" id="1.20.5.170">
    <property type="match status" value="1"/>
</dbReference>
<gene>
    <name evidence="5" type="ORF">BO78DRAFT_392859</name>
</gene>
<evidence type="ECO:0000313" key="5">
    <source>
        <dbReference type="EMBL" id="PYI12181.1"/>
    </source>
</evidence>
<organism evidence="5 6">
    <name type="scientific">Aspergillus sclerotiicarbonarius (strain CBS 121057 / IBT 28362)</name>
    <dbReference type="NCBI Taxonomy" id="1448318"/>
    <lineage>
        <taxon>Eukaryota</taxon>
        <taxon>Fungi</taxon>
        <taxon>Dikarya</taxon>
        <taxon>Ascomycota</taxon>
        <taxon>Pezizomycotina</taxon>
        <taxon>Eurotiomycetes</taxon>
        <taxon>Eurotiomycetidae</taxon>
        <taxon>Eurotiales</taxon>
        <taxon>Aspergillaceae</taxon>
        <taxon>Aspergillus</taxon>
        <taxon>Aspergillus subgen. Circumdati</taxon>
    </lineage>
</organism>
<evidence type="ECO:0000256" key="1">
    <source>
        <dbReference type="ARBA" id="ARBA00004123"/>
    </source>
</evidence>